<organism evidence="1 2">
    <name type="scientific">Allacma fusca</name>
    <dbReference type="NCBI Taxonomy" id="39272"/>
    <lineage>
        <taxon>Eukaryota</taxon>
        <taxon>Metazoa</taxon>
        <taxon>Ecdysozoa</taxon>
        <taxon>Arthropoda</taxon>
        <taxon>Hexapoda</taxon>
        <taxon>Collembola</taxon>
        <taxon>Symphypleona</taxon>
        <taxon>Sminthuridae</taxon>
        <taxon>Allacma</taxon>
    </lineage>
</organism>
<keyword evidence="2" id="KW-1185">Reference proteome</keyword>
<dbReference type="EMBL" id="CAJVCH010213597">
    <property type="protein sequence ID" value="CAG7731481.1"/>
    <property type="molecule type" value="Genomic_DNA"/>
</dbReference>
<comment type="caution">
    <text evidence="1">The sequence shown here is derived from an EMBL/GenBank/DDBJ whole genome shotgun (WGS) entry which is preliminary data.</text>
</comment>
<feature type="non-terminal residue" evidence="1">
    <location>
        <position position="1"/>
    </location>
</feature>
<reference evidence="1" key="1">
    <citation type="submission" date="2021-06" db="EMBL/GenBank/DDBJ databases">
        <authorList>
            <person name="Hodson N. C."/>
            <person name="Mongue J. A."/>
            <person name="Jaron S. K."/>
        </authorList>
    </citation>
    <scope>NUCLEOTIDE SEQUENCE</scope>
</reference>
<dbReference type="AlphaFoldDB" id="A0A8J2PBW4"/>
<gene>
    <name evidence="1" type="ORF">AFUS01_LOCUS20068</name>
</gene>
<accession>A0A8J2PBW4</accession>
<evidence type="ECO:0000313" key="1">
    <source>
        <dbReference type="EMBL" id="CAG7731481.1"/>
    </source>
</evidence>
<name>A0A8J2PBW4_9HEXA</name>
<proteinExistence type="predicted"/>
<sequence>MMGLTIPRILPPTSGGTVKNLCISFSGVEEQFQLVV</sequence>
<protein>
    <submittedName>
        <fullName evidence="1">Uncharacterized protein</fullName>
    </submittedName>
</protein>
<evidence type="ECO:0000313" key="2">
    <source>
        <dbReference type="Proteomes" id="UP000708208"/>
    </source>
</evidence>
<dbReference type="Proteomes" id="UP000708208">
    <property type="component" value="Unassembled WGS sequence"/>
</dbReference>